<feature type="domain" description="Reverse transcriptase" evidence="8">
    <location>
        <begin position="704"/>
        <end position="884"/>
    </location>
</feature>
<dbReference type="InterPro" id="IPR001584">
    <property type="entry name" value="Integrase_cat-core"/>
</dbReference>
<dbReference type="GO" id="GO:0004519">
    <property type="term" value="F:endonuclease activity"/>
    <property type="evidence" value="ECO:0007669"/>
    <property type="project" value="UniProtKB-KW"/>
</dbReference>
<evidence type="ECO:0000256" key="1">
    <source>
        <dbReference type="ARBA" id="ARBA00022679"/>
    </source>
</evidence>
<dbReference type="CDD" id="cd01647">
    <property type="entry name" value="RT_LTR"/>
    <property type="match status" value="1"/>
</dbReference>
<dbReference type="Pfam" id="PF17921">
    <property type="entry name" value="Integrase_H2C2"/>
    <property type="match status" value="1"/>
</dbReference>
<evidence type="ECO:0000256" key="7">
    <source>
        <dbReference type="SAM" id="MobiDB-lite"/>
    </source>
</evidence>
<dbReference type="SUPFAM" id="SSF53098">
    <property type="entry name" value="Ribonuclease H-like"/>
    <property type="match status" value="1"/>
</dbReference>
<dbReference type="SUPFAM" id="SSF56672">
    <property type="entry name" value="DNA/RNA polymerases"/>
    <property type="match status" value="1"/>
</dbReference>
<dbReference type="EMBL" id="NBNE01006363">
    <property type="protein sequence ID" value="OWZ02136.1"/>
    <property type="molecule type" value="Genomic_DNA"/>
</dbReference>
<evidence type="ECO:0000256" key="3">
    <source>
        <dbReference type="ARBA" id="ARBA00022722"/>
    </source>
</evidence>
<feature type="non-terminal residue" evidence="10">
    <location>
        <position position="1342"/>
    </location>
</feature>
<evidence type="ECO:0008006" key="12">
    <source>
        <dbReference type="Google" id="ProtNLM"/>
    </source>
</evidence>
<feature type="compositionally biased region" description="Polar residues" evidence="7">
    <location>
        <begin position="317"/>
        <end position="336"/>
    </location>
</feature>
<dbReference type="InterPro" id="IPR043502">
    <property type="entry name" value="DNA/RNA_pol_sf"/>
</dbReference>
<organism evidence="10 11">
    <name type="scientific">Phytophthora megakarya</name>
    <dbReference type="NCBI Taxonomy" id="4795"/>
    <lineage>
        <taxon>Eukaryota</taxon>
        <taxon>Sar</taxon>
        <taxon>Stramenopiles</taxon>
        <taxon>Oomycota</taxon>
        <taxon>Peronosporomycetes</taxon>
        <taxon>Peronosporales</taxon>
        <taxon>Peronosporaceae</taxon>
        <taxon>Phytophthora</taxon>
    </lineage>
</organism>
<dbReference type="PANTHER" id="PTHR37984">
    <property type="entry name" value="PROTEIN CBG26694"/>
    <property type="match status" value="1"/>
</dbReference>
<dbReference type="PROSITE" id="PS50878">
    <property type="entry name" value="RT_POL"/>
    <property type="match status" value="1"/>
</dbReference>
<dbReference type="InterPro" id="IPR041588">
    <property type="entry name" value="Integrase_H2C2"/>
</dbReference>
<dbReference type="GO" id="GO:0003676">
    <property type="term" value="F:nucleic acid binding"/>
    <property type="evidence" value="ECO:0007669"/>
    <property type="project" value="InterPro"/>
</dbReference>
<evidence type="ECO:0000259" key="8">
    <source>
        <dbReference type="PROSITE" id="PS50878"/>
    </source>
</evidence>
<keyword evidence="4" id="KW-0255">Endonuclease</keyword>
<keyword evidence="5" id="KW-0378">Hydrolase</keyword>
<feature type="region of interest" description="Disordered" evidence="7">
    <location>
        <begin position="98"/>
        <end position="117"/>
    </location>
</feature>
<dbReference type="InterPro" id="IPR036397">
    <property type="entry name" value="RNaseH_sf"/>
</dbReference>
<evidence type="ECO:0000256" key="4">
    <source>
        <dbReference type="ARBA" id="ARBA00022759"/>
    </source>
</evidence>
<dbReference type="InterPro" id="IPR043128">
    <property type="entry name" value="Rev_trsase/Diguanyl_cyclase"/>
</dbReference>
<dbReference type="GO" id="GO:0003964">
    <property type="term" value="F:RNA-directed DNA polymerase activity"/>
    <property type="evidence" value="ECO:0007669"/>
    <property type="project" value="UniProtKB-KW"/>
</dbReference>
<evidence type="ECO:0000259" key="9">
    <source>
        <dbReference type="PROSITE" id="PS50994"/>
    </source>
</evidence>
<comment type="caution">
    <text evidence="10">The sequence shown here is derived from an EMBL/GenBank/DDBJ whole genome shotgun (WGS) entry which is preliminary data.</text>
</comment>
<sequence>MLPLLIKKQLPDWDKYSASTITSQPRRRNIYKRSMIDRLRYSNSSMRCMNEHRQYLEEQYRLLKAAEEAVGLQGQRLESLAEAVQPHLQARWGAFAQGAAPSTGSRPTEEPPAVTVAAGTNLPVPPIYRGSSKKEKRDFMDSYAIYTRRIKALNQGTQAKFFVMPLSACIEQGTMVRICGFEMFKEEKDVSESEWRDYFLSARVPDNTAYKTLDKEVKTLYMDTSLLDAESRLSRLMAEFYEIVDRLNMEDVIQVEPKKVVGYLVDALRPPAFKSAVKDQLGRQIHKPTKANIETFLKWLRKELEDFMRFEAHITVQHQPSHPVKNTQSKSTTPQLEKSLGGANNGAKPQGKSGNAPTKMIPARNGGHEVPPKQGKTIRKCFKCGDQTHGVFQCPDIASPTEAKELYEKSTDRKIVKPVLTVAPTTNEREVAPAAIQCKVMELVETWITPDSAAEVSVVTTKLLKALTGSGAWLNYLDIADHIAVTGIGDKPVSVKTKVKLTLRFMTPGGPLILRNVICWVTDECLPSGVGELLLSKWVMQKLGYSPEKLLAAAQKVSDDWDMSDVDDGPESKVARVLACTGSLENEERTPEENVLEDAENQACFPDFTSEINAERKEIRDILLEKVDEARRFGASVEFVQKLEQILMQLIDVFRISIGRDPPVDMPPMEVKLKPGTSPIRCRARRYSPTHREFLKKHIEALITAGLCYRNTKSSWCSPPLVVKKPEANAYRMTVDVRGPNKCVEPVVWPMPILETVFEQLRGTSRYFSLDFFKGFWQFAMAEWCQEIYSILTEEGVITPTRVLMGGTNSVAYVQSTVQDMFAELFNNGLMIWIDDLLGYQKSDQELLALLKKVLAICEEKGLKLNPKKCSFYLREALWCGRVVSGEGVRHDPARIDALTNLPEPTTGQELQQFICALNWMRTALPAFNKLTAPLMTMMEAVYERAGGRKKTQVRAIKLCDVGWSDAEVACVQQCKSALQHALLLAHPDPEKLLTVYTDASDEHWGAAITQIPRDHATRPISEQGHEPLMMLSGSFSGAARRWAIVEKEAYAIVETCRRADYLLHRPDGFALFTDHRNLCYIFDPHSISSSVPKYTADKLHRWSLLLMRYQYEIHDIAGDENVPVPLWSQLDGDFVWPTQQEIASVQRTAAIPSTMTKTEGDSLWRDNRGRIWIPDTAIDLQVRVCVVGHFGIAGHRGAAVTLQKIGEHFVWTDMKIDIDYFVKRCLHCASTVGGPPVPRVLGEAMHTDRPNELLDWDFLFMGESDTQREYVLVIKDDASKYVWLLACASADAETTFESLLDWFAAFGVCRAWVSDQGTHFKNKTIEALQHALGAHHHFTTA</sequence>
<dbReference type="InterPro" id="IPR012337">
    <property type="entry name" value="RNaseH-like_sf"/>
</dbReference>
<dbReference type="InterPro" id="IPR041373">
    <property type="entry name" value="RT_RNaseH"/>
</dbReference>
<dbReference type="Gene3D" id="3.10.10.10">
    <property type="entry name" value="HIV Type 1 Reverse Transcriptase, subunit A, domain 1"/>
    <property type="match status" value="1"/>
</dbReference>
<keyword evidence="2" id="KW-0548">Nucleotidyltransferase</keyword>
<dbReference type="Pfam" id="PF00665">
    <property type="entry name" value="rve"/>
    <property type="match status" value="1"/>
</dbReference>
<dbReference type="InterPro" id="IPR050951">
    <property type="entry name" value="Retrovirus_Pol_polyprotein"/>
</dbReference>
<proteinExistence type="predicted"/>
<protein>
    <recommendedName>
        <fullName evidence="12">Reverse transcriptase</fullName>
    </recommendedName>
</protein>
<evidence type="ECO:0000256" key="2">
    <source>
        <dbReference type="ARBA" id="ARBA00022695"/>
    </source>
</evidence>
<feature type="region of interest" description="Disordered" evidence="7">
    <location>
        <begin position="317"/>
        <end position="374"/>
    </location>
</feature>
<keyword evidence="11" id="KW-1185">Reference proteome</keyword>
<dbReference type="GO" id="GO:0016787">
    <property type="term" value="F:hydrolase activity"/>
    <property type="evidence" value="ECO:0007669"/>
    <property type="project" value="UniProtKB-KW"/>
</dbReference>
<dbReference type="OrthoDB" id="124072at2759"/>
<reference evidence="11" key="1">
    <citation type="submission" date="2017-03" db="EMBL/GenBank/DDBJ databases">
        <title>Phytopthora megakarya and P. palmivora, two closely related causual agents of cacao black pod achieved similar genome size and gene model numbers by different mechanisms.</title>
        <authorList>
            <person name="Ali S."/>
            <person name="Shao J."/>
            <person name="Larry D.J."/>
            <person name="Kronmiller B."/>
            <person name="Shen D."/>
            <person name="Strem M.D."/>
            <person name="Melnick R.L."/>
            <person name="Guiltinan M.J."/>
            <person name="Tyler B.M."/>
            <person name="Meinhardt L.W."/>
            <person name="Bailey B.A."/>
        </authorList>
    </citation>
    <scope>NUCLEOTIDE SEQUENCE [LARGE SCALE GENOMIC DNA]</scope>
    <source>
        <strain evidence="11">zdho120</strain>
    </source>
</reference>
<evidence type="ECO:0000256" key="6">
    <source>
        <dbReference type="ARBA" id="ARBA00022918"/>
    </source>
</evidence>
<keyword evidence="3" id="KW-0540">Nuclease</keyword>
<feature type="domain" description="Integrase catalytic" evidence="9">
    <location>
        <begin position="1247"/>
        <end position="1342"/>
    </location>
</feature>
<evidence type="ECO:0000256" key="5">
    <source>
        <dbReference type="ARBA" id="ARBA00022801"/>
    </source>
</evidence>
<keyword evidence="1" id="KW-0808">Transferase</keyword>
<name>A0A225V8P3_9STRA</name>
<dbReference type="Proteomes" id="UP000198211">
    <property type="component" value="Unassembled WGS sequence"/>
</dbReference>
<accession>A0A225V8P3</accession>
<dbReference type="Gene3D" id="3.30.70.270">
    <property type="match status" value="2"/>
</dbReference>
<evidence type="ECO:0000313" key="10">
    <source>
        <dbReference type="EMBL" id="OWZ02136.1"/>
    </source>
</evidence>
<dbReference type="Gene3D" id="1.10.340.70">
    <property type="match status" value="1"/>
</dbReference>
<dbReference type="Pfam" id="PF17917">
    <property type="entry name" value="RT_RNaseH"/>
    <property type="match status" value="1"/>
</dbReference>
<dbReference type="Gene3D" id="3.30.420.10">
    <property type="entry name" value="Ribonuclease H-like superfamily/Ribonuclease H"/>
    <property type="match status" value="1"/>
</dbReference>
<dbReference type="InterPro" id="IPR000477">
    <property type="entry name" value="RT_dom"/>
</dbReference>
<dbReference type="PROSITE" id="PS50994">
    <property type="entry name" value="INTEGRASE"/>
    <property type="match status" value="1"/>
</dbReference>
<dbReference type="PANTHER" id="PTHR37984:SF5">
    <property type="entry name" value="PROTEIN NYNRIN-LIKE"/>
    <property type="match status" value="1"/>
</dbReference>
<dbReference type="CDD" id="cd09274">
    <property type="entry name" value="RNase_HI_RT_Ty3"/>
    <property type="match status" value="1"/>
</dbReference>
<evidence type="ECO:0000313" key="11">
    <source>
        <dbReference type="Proteomes" id="UP000198211"/>
    </source>
</evidence>
<gene>
    <name evidence="10" type="ORF">PHMEG_00026351</name>
</gene>
<keyword evidence="6" id="KW-0695">RNA-directed DNA polymerase</keyword>
<dbReference type="Pfam" id="PF00078">
    <property type="entry name" value="RVT_1"/>
    <property type="match status" value="1"/>
</dbReference>
<dbReference type="GO" id="GO:0015074">
    <property type="term" value="P:DNA integration"/>
    <property type="evidence" value="ECO:0007669"/>
    <property type="project" value="InterPro"/>
</dbReference>